<organism evidence="2 3">
    <name type="scientific">Stegodyphus mimosarum</name>
    <name type="common">African social velvet spider</name>
    <dbReference type="NCBI Taxonomy" id="407821"/>
    <lineage>
        <taxon>Eukaryota</taxon>
        <taxon>Metazoa</taxon>
        <taxon>Ecdysozoa</taxon>
        <taxon>Arthropoda</taxon>
        <taxon>Chelicerata</taxon>
        <taxon>Arachnida</taxon>
        <taxon>Araneae</taxon>
        <taxon>Araneomorphae</taxon>
        <taxon>Entelegynae</taxon>
        <taxon>Eresoidea</taxon>
        <taxon>Eresidae</taxon>
        <taxon>Stegodyphus</taxon>
    </lineage>
</organism>
<evidence type="ECO:0000256" key="1">
    <source>
        <dbReference type="SAM" id="SignalP"/>
    </source>
</evidence>
<keyword evidence="1" id="KW-0732">Signal</keyword>
<evidence type="ECO:0000313" key="3">
    <source>
        <dbReference type="Proteomes" id="UP000054359"/>
    </source>
</evidence>
<name>A0A087U3U2_STEMI</name>
<dbReference type="EMBL" id="KK118034">
    <property type="protein sequence ID" value="KFM72031.1"/>
    <property type="molecule type" value="Genomic_DNA"/>
</dbReference>
<feature type="non-terminal residue" evidence="2">
    <location>
        <position position="62"/>
    </location>
</feature>
<accession>A0A087U3U2</accession>
<evidence type="ECO:0000313" key="2">
    <source>
        <dbReference type="EMBL" id="KFM72031.1"/>
    </source>
</evidence>
<protein>
    <submittedName>
        <fullName evidence="2">Uncharacterized protein</fullName>
    </submittedName>
</protein>
<feature type="chain" id="PRO_5001830184" evidence="1">
    <location>
        <begin position="20"/>
        <end position="62"/>
    </location>
</feature>
<dbReference type="Proteomes" id="UP000054359">
    <property type="component" value="Unassembled WGS sequence"/>
</dbReference>
<gene>
    <name evidence="2" type="ORF">X975_15409</name>
</gene>
<dbReference type="AlphaFoldDB" id="A0A087U3U2"/>
<sequence length="62" mass="7324">MFYLLIFFSFFKVSVYTHGRCNEPSRIDSGYLYSREVRQILLEILNQISSTNQTRRGKKNAS</sequence>
<feature type="signal peptide" evidence="1">
    <location>
        <begin position="1"/>
        <end position="19"/>
    </location>
</feature>
<proteinExistence type="predicted"/>
<reference evidence="2 3" key="1">
    <citation type="submission" date="2013-11" db="EMBL/GenBank/DDBJ databases">
        <title>Genome sequencing of Stegodyphus mimosarum.</title>
        <authorList>
            <person name="Bechsgaard J."/>
        </authorList>
    </citation>
    <scope>NUCLEOTIDE SEQUENCE [LARGE SCALE GENOMIC DNA]</scope>
</reference>
<keyword evidence="3" id="KW-1185">Reference proteome</keyword>